<dbReference type="PANTHER" id="PTHR33392">
    <property type="entry name" value="POLYISOPRENYL-TEICHOIC ACID--PEPTIDOGLYCAN TEICHOIC ACID TRANSFERASE TAGU"/>
    <property type="match status" value="1"/>
</dbReference>
<feature type="region of interest" description="Disordered" evidence="2">
    <location>
        <begin position="342"/>
        <end position="367"/>
    </location>
</feature>
<reference evidence="5 6" key="1">
    <citation type="submission" date="2019-03" db="EMBL/GenBank/DDBJ databases">
        <title>Genomic Encyclopedia of Archaeal and Bacterial Type Strains, Phase II (KMG-II): from individual species to whole genera.</title>
        <authorList>
            <person name="Goeker M."/>
        </authorList>
    </citation>
    <scope>NUCLEOTIDE SEQUENCE [LARGE SCALE GENOMIC DNA]</scope>
    <source>
        <strain evidence="5 6">DSM 45499</strain>
    </source>
</reference>
<dbReference type="Pfam" id="PF13399">
    <property type="entry name" value="LytR_C"/>
    <property type="match status" value="1"/>
</dbReference>
<feature type="compositionally biased region" description="Basic and acidic residues" evidence="2">
    <location>
        <begin position="342"/>
        <end position="357"/>
    </location>
</feature>
<keyword evidence="6" id="KW-1185">Reference proteome</keyword>
<dbReference type="InterPro" id="IPR027381">
    <property type="entry name" value="LytR/CpsA/Psr_C"/>
</dbReference>
<comment type="similarity">
    <text evidence="1">Belongs to the LytR/CpsA/Psr (LCP) family.</text>
</comment>
<gene>
    <name evidence="5" type="ORF">CLV71_105306</name>
</gene>
<dbReference type="InterPro" id="IPR050922">
    <property type="entry name" value="LytR/CpsA/Psr_CW_biosynth"/>
</dbReference>
<dbReference type="Proteomes" id="UP000294927">
    <property type="component" value="Unassembled WGS sequence"/>
</dbReference>
<proteinExistence type="inferred from homology"/>
<accession>A0A4R7VRT4</accession>
<dbReference type="Pfam" id="PF03816">
    <property type="entry name" value="LytR_cpsA_psr"/>
    <property type="match status" value="1"/>
</dbReference>
<organism evidence="5 6">
    <name type="scientific">Actinophytocola oryzae</name>
    <dbReference type="NCBI Taxonomy" id="502181"/>
    <lineage>
        <taxon>Bacteria</taxon>
        <taxon>Bacillati</taxon>
        <taxon>Actinomycetota</taxon>
        <taxon>Actinomycetes</taxon>
        <taxon>Pseudonocardiales</taxon>
        <taxon>Pseudonocardiaceae</taxon>
    </lineage>
</organism>
<dbReference type="InterPro" id="IPR004474">
    <property type="entry name" value="LytR_CpsA_psr"/>
</dbReference>
<feature type="region of interest" description="Disordered" evidence="2">
    <location>
        <begin position="437"/>
        <end position="498"/>
    </location>
</feature>
<feature type="compositionally biased region" description="Gly residues" evidence="2">
    <location>
        <begin position="450"/>
        <end position="470"/>
    </location>
</feature>
<evidence type="ECO:0000313" key="5">
    <source>
        <dbReference type="EMBL" id="TDV52175.1"/>
    </source>
</evidence>
<evidence type="ECO:0000313" key="6">
    <source>
        <dbReference type="Proteomes" id="UP000294927"/>
    </source>
</evidence>
<evidence type="ECO:0000259" key="3">
    <source>
        <dbReference type="Pfam" id="PF03816"/>
    </source>
</evidence>
<sequence>MVGGKVAVAALSAVVLIGTGYYANRIDSFTDSLTTADVIDAPPVEKPADGANDILMVGMDSRTDAQGHPLSKEQLAMLSAGVSNGELNTDTLILIRIPNDGSPVVGISVPRDSYVDIPGYGQHKINSAYLRAKNDAYKQLKNDGVTDEAELQVRSNQEGAKNLIATMQDLTGATIDHYAEVNLLGFYDITNAIGGIDVCLKAAVKDRYSGANFPAGPQTLAGTQALAFVRQRHGLPNGDLDRIQRQQTFMSGMAKKVFSGDMLTPGSDTLDALQAAIQKSVVLDKGWNVMQFAQQMMGITGGKVGFQTIPHGTIDLKTESDGSAIEIDPTAVKDFVSSLLGTKDKGKKDTKDPKEPAGQDDASGNEKITVNVRNATGLSGLAGSVADALAAKGFKQGDVGNAASRQSTVVRYATGEQDSGNRVAGALGGNMQVEEDANLPPGSVTVLLGGDYGGPGASGSDGGASSGDGLTGRPVLNLSGARAAQPAAPGPDQSGCIN</sequence>
<protein>
    <submittedName>
        <fullName evidence="5">LytR family transcriptional attenuator</fullName>
    </submittedName>
</protein>
<dbReference type="EMBL" id="SOCP01000005">
    <property type="protein sequence ID" value="TDV52175.1"/>
    <property type="molecule type" value="Genomic_DNA"/>
</dbReference>
<feature type="compositionally biased region" description="Low complexity" evidence="2">
    <location>
        <begin position="480"/>
        <end position="491"/>
    </location>
</feature>
<comment type="caution">
    <text evidence="5">The sequence shown here is derived from an EMBL/GenBank/DDBJ whole genome shotgun (WGS) entry which is preliminary data.</text>
</comment>
<dbReference type="AlphaFoldDB" id="A0A4R7VRT4"/>
<dbReference type="PANTHER" id="PTHR33392:SF6">
    <property type="entry name" value="POLYISOPRENYL-TEICHOIC ACID--PEPTIDOGLYCAN TEICHOIC ACID TRANSFERASE TAGU"/>
    <property type="match status" value="1"/>
</dbReference>
<dbReference type="NCBIfam" id="TIGR00350">
    <property type="entry name" value="lytR_cpsA_psr"/>
    <property type="match status" value="1"/>
</dbReference>
<feature type="domain" description="Cell envelope-related transcriptional attenuator" evidence="3">
    <location>
        <begin position="88"/>
        <end position="257"/>
    </location>
</feature>
<dbReference type="Gene3D" id="3.40.630.190">
    <property type="entry name" value="LCP protein"/>
    <property type="match status" value="1"/>
</dbReference>
<evidence type="ECO:0000259" key="4">
    <source>
        <dbReference type="Pfam" id="PF13399"/>
    </source>
</evidence>
<dbReference type="Gene3D" id="3.30.70.2390">
    <property type="match status" value="1"/>
</dbReference>
<evidence type="ECO:0000256" key="1">
    <source>
        <dbReference type="ARBA" id="ARBA00006068"/>
    </source>
</evidence>
<feature type="domain" description="LytR/CpsA/Psr regulator C-terminal" evidence="4">
    <location>
        <begin position="368"/>
        <end position="452"/>
    </location>
</feature>
<evidence type="ECO:0000256" key="2">
    <source>
        <dbReference type="SAM" id="MobiDB-lite"/>
    </source>
</evidence>
<name>A0A4R7VRT4_9PSEU</name>